<evidence type="ECO:0000256" key="2">
    <source>
        <dbReference type="ARBA" id="ARBA00023054"/>
    </source>
</evidence>
<dbReference type="InterPro" id="IPR018612">
    <property type="entry name" value="NSRP1_N"/>
</dbReference>
<feature type="compositionally biased region" description="Basic residues" evidence="4">
    <location>
        <begin position="1"/>
        <end position="12"/>
    </location>
</feature>
<evidence type="ECO:0000256" key="3">
    <source>
        <dbReference type="SAM" id="Coils"/>
    </source>
</evidence>
<feature type="compositionally biased region" description="Basic and acidic residues" evidence="4">
    <location>
        <begin position="163"/>
        <end position="173"/>
    </location>
</feature>
<dbReference type="EMBL" id="BEYU01000056">
    <property type="protein sequence ID" value="GBG29358.1"/>
    <property type="molecule type" value="Genomic_DNA"/>
</dbReference>
<protein>
    <submittedName>
        <fullName evidence="6">Nuclear speckle splicing regulatory protein 1</fullName>
    </submittedName>
</protein>
<dbReference type="Proteomes" id="UP000241890">
    <property type="component" value="Unassembled WGS sequence"/>
</dbReference>
<evidence type="ECO:0000256" key="4">
    <source>
        <dbReference type="SAM" id="MobiDB-lite"/>
    </source>
</evidence>
<evidence type="ECO:0000259" key="5">
    <source>
        <dbReference type="Pfam" id="PF09745"/>
    </source>
</evidence>
<dbReference type="InParanoid" id="A0A2R5GI07"/>
<sequence length="187" mass="20997">MKLGARKRRARVGGRAEAKADDPFGAEEEDEDDNADPTHQVTPGKAAKDARKAMNARLQAVNELNASKATNNDAVANAEELDAALDAARRQADAAQHEEKKSRYIDSLLQTAKQREIQHERAREKLIRKNIEDESTELGAPTEVFVTSAYKDKLRERKLWEEEEARRDAEAEKQQTGNFGAFNRLLL</sequence>
<reference evidence="6 7" key="1">
    <citation type="submission" date="2017-12" db="EMBL/GenBank/DDBJ databases">
        <title>Sequencing, de novo assembly and annotation of complete genome of a new Thraustochytrid species, strain FCC1311.</title>
        <authorList>
            <person name="Sedici K."/>
            <person name="Godart F."/>
            <person name="Aiese Cigliano R."/>
            <person name="Sanseverino W."/>
            <person name="Barakat M."/>
            <person name="Ortet P."/>
            <person name="Marechal E."/>
            <person name="Cagnac O."/>
            <person name="Amato A."/>
        </authorList>
    </citation>
    <scope>NUCLEOTIDE SEQUENCE [LARGE SCALE GENOMIC DNA]</scope>
</reference>
<feature type="region of interest" description="Disordered" evidence="4">
    <location>
        <begin position="163"/>
        <end position="187"/>
    </location>
</feature>
<organism evidence="6 7">
    <name type="scientific">Hondaea fermentalgiana</name>
    <dbReference type="NCBI Taxonomy" id="2315210"/>
    <lineage>
        <taxon>Eukaryota</taxon>
        <taxon>Sar</taxon>
        <taxon>Stramenopiles</taxon>
        <taxon>Bigyra</taxon>
        <taxon>Labyrinthulomycetes</taxon>
        <taxon>Thraustochytrida</taxon>
        <taxon>Thraustochytriidae</taxon>
        <taxon>Hondaea</taxon>
    </lineage>
</organism>
<proteinExistence type="inferred from homology"/>
<evidence type="ECO:0000313" key="6">
    <source>
        <dbReference type="EMBL" id="GBG29358.1"/>
    </source>
</evidence>
<evidence type="ECO:0000313" key="7">
    <source>
        <dbReference type="Proteomes" id="UP000241890"/>
    </source>
</evidence>
<feature type="compositionally biased region" description="Acidic residues" evidence="4">
    <location>
        <begin position="24"/>
        <end position="35"/>
    </location>
</feature>
<evidence type="ECO:0000256" key="1">
    <source>
        <dbReference type="ARBA" id="ARBA00010126"/>
    </source>
</evidence>
<feature type="region of interest" description="Disordered" evidence="4">
    <location>
        <begin position="1"/>
        <end position="53"/>
    </location>
</feature>
<name>A0A2R5GI07_9STRA</name>
<dbReference type="PANTHER" id="PTHR31938">
    <property type="entry name" value="NUCLEAR SPECKLE SPLICING REGULATORY PROTEIN 1"/>
    <property type="match status" value="1"/>
</dbReference>
<feature type="domain" description="Nuclear speckle splicing regulatory protein 1 N-terminal" evidence="5">
    <location>
        <begin position="88"/>
        <end position="176"/>
    </location>
</feature>
<dbReference type="InterPro" id="IPR042816">
    <property type="entry name" value="Nsrp1"/>
</dbReference>
<dbReference type="PANTHER" id="PTHR31938:SF4">
    <property type="entry name" value="NUCLEAR SPECKLE SPLICING REGULATORY PROTEIN 1"/>
    <property type="match status" value="1"/>
</dbReference>
<dbReference type="OrthoDB" id="446635at2759"/>
<feature type="coiled-coil region" evidence="3">
    <location>
        <begin position="71"/>
        <end position="129"/>
    </location>
</feature>
<keyword evidence="7" id="KW-1185">Reference proteome</keyword>
<comment type="similarity">
    <text evidence="1">Belongs to the NSRP1 family.</text>
</comment>
<dbReference type="Pfam" id="PF09745">
    <property type="entry name" value="NSRP1_N"/>
    <property type="match status" value="1"/>
</dbReference>
<gene>
    <name evidence="6" type="ORF">FCC1311_055802</name>
</gene>
<accession>A0A2R5GI07</accession>
<keyword evidence="2 3" id="KW-0175">Coiled coil</keyword>
<dbReference type="GO" id="GO:0000381">
    <property type="term" value="P:regulation of alternative mRNA splicing, via spliceosome"/>
    <property type="evidence" value="ECO:0007669"/>
    <property type="project" value="InterPro"/>
</dbReference>
<comment type="caution">
    <text evidence="6">The sequence shown here is derived from an EMBL/GenBank/DDBJ whole genome shotgun (WGS) entry which is preliminary data.</text>
</comment>
<dbReference type="AlphaFoldDB" id="A0A2R5GI07"/>